<evidence type="ECO:0000313" key="2">
    <source>
        <dbReference type="EMBL" id="MQM13358.1"/>
    </source>
</evidence>
<dbReference type="InterPro" id="IPR006222">
    <property type="entry name" value="GCVT_N"/>
</dbReference>
<dbReference type="Proteomes" id="UP000652761">
    <property type="component" value="Unassembled WGS sequence"/>
</dbReference>
<protein>
    <recommendedName>
        <fullName evidence="1">GCVT N-terminal domain-containing protein</fullName>
    </recommendedName>
</protein>
<dbReference type="PANTHER" id="PTHR43757:SF14">
    <property type="entry name" value="GLYCINE CLEAVAGE T-PROTEIN FAMILY"/>
    <property type="match status" value="1"/>
</dbReference>
<dbReference type="GO" id="GO:0005739">
    <property type="term" value="C:mitochondrion"/>
    <property type="evidence" value="ECO:0007669"/>
    <property type="project" value="TreeGrafter"/>
</dbReference>
<dbReference type="AlphaFoldDB" id="A0A843X1Y2"/>
<organism evidence="2 3">
    <name type="scientific">Colocasia esculenta</name>
    <name type="common">Wild taro</name>
    <name type="synonym">Arum esculentum</name>
    <dbReference type="NCBI Taxonomy" id="4460"/>
    <lineage>
        <taxon>Eukaryota</taxon>
        <taxon>Viridiplantae</taxon>
        <taxon>Streptophyta</taxon>
        <taxon>Embryophyta</taxon>
        <taxon>Tracheophyta</taxon>
        <taxon>Spermatophyta</taxon>
        <taxon>Magnoliopsida</taxon>
        <taxon>Liliopsida</taxon>
        <taxon>Araceae</taxon>
        <taxon>Aroideae</taxon>
        <taxon>Colocasieae</taxon>
        <taxon>Colocasia</taxon>
    </lineage>
</organism>
<feature type="domain" description="GCVT N-terminal" evidence="1">
    <location>
        <begin position="177"/>
        <end position="326"/>
    </location>
</feature>
<gene>
    <name evidence="2" type="ORF">Taro_046278</name>
</gene>
<feature type="non-terminal residue" evidence="2">
    <location>
        <position position="1"/>
    </location>
</feature>
<accession>A0A843X1Y2</accession>
<keyword evidence="3" id="KW-1185">Reference proteome</keyword>
<dbReference type="OrthoDB" id="727688at2759"/>
<dbReference type="InterPro" id="IPR027266">
    <property type="entry name" value="TrmE/GcvT-like"/>
</dbReference>
<sequence>ASSFPSFGRRRGSEVGQAGLLSFISGARCRFLSLSFPVLCPQSTSPMAVFSTTCCSRLGGEVAAASCRPRALPLSVPSLHFLRRPCAWLPTWRITSAPVPAASSSPSFDFSPPPIDYDDGNLHDNLMVDGARDLATFTIGSFADDNMALDAACEGVVLYGSLIDHYHLPTVYQGGCHVKKLLVSGEDRVNFLHNQSTANFNSLSEGEGCDTVFVTPTARTIDLAHAWVMKNAITLLVSPLTCKTISDMLSRYIFFADKVEVNDITKRTCFLVLLGPKSNQVMEALKVDDLIGRPYGTHRHYKVNGMPVTVGVGSILSKDGFSFLMAPESA</sequence>
<name>A0A843X1Y2_COLES</name>
<dbReference type="InterPro" id="IPR028896">
    <property type="entry name" value="GcvT/YgfZ/DmdA"/>
</dbReference>
<dbReference type="PANTHER" id="PTHR43757">
    <property type="entry name" value="AMINOMETHYLTRANSFERASE"/>
    <property type="match status" value="1"/>
</dbReference>
<feature type="non-terminal residue" evidence="2">
    <location>
        <position position="330"/>
    </location>
</feature>
<reference evidence="2" key="1">
    <citation type="submission" date="2017-07" db="EMBL/GenBank/DDBJ databases">
        <title>Taro Niue Genome Assembly and Annotation.</title>
        <authorList>
            <person name="Atibalentja N."/>
            <person name="Keating K."/>
            <person name="Fields C.J."/>
        </authorList>
    </citation>
    <scope>NUCLEOTIDE SEQUENCE</scope>
    <source>
        <strain evidence="2">Niue_2</strain>
        <tissue evidence="2">Leaf</tissue>
    </source>
</reference>
<evidence type="ECO:0000313" key="3">
    <source>
        <dbReference type="Proteomes" id="UP000652761"/>
    </source>
</evidence>
<comment type="caution">
    <text evidence="2">The sequence shown here is derived from an EMBL/GenBank/DDBJ whole genome shotgun (WGS) entry which is preliminary data.</text>
</comment>
<dbReference type="Pfam" id="PF01571">
    <property type="entry name" value="GCV_T"/>
    <property type="match status" value="1"/>
</dbReference>
<dbReference type="EMBL" id="NMUH01005663">
    <property type="protein sequence ID" value="MQM13358.1"/>
    <property type="molecule type" value="Genomic_DNA"/>
</dbReference>
<dbReference type="SUPFAM" id="SSF103025">
    <property type="entry name" value="Folate-binding domain"/>
    <property type="match status" value="1"/>
</dbReference>
<proteinExistence type="predicted"/>
<dbReference type="Gene3D" id="3.30.1360.120">
    <property type="entry name" value="Probable tRNA modification gtpase trme, domain 1"/>
    <property type="match status" value="1"/>
</dbReference>
<evidence type="ECO:0000259" key="1">
    <source>
        <dbReference type="Pfam" id="PF01571"/>
    </source>
</evidence>